<dbReference type="Pfam" id="PF00903">
    <property type="entry name" value="Glyoxalase"/>
    <property type="match status" value="1"/>
</dbReference>
<dbReference type="Gene3D" id="3.10.180.10">
    <property type="entry name" value="2,3-Dihydroxybiphenyl 1,2-Dioxygenase, domain 1"/>
    <property type="match status" value="1"/>
</dbReference>
<protein>
    <submittedName>
        <fullName evidence="2">VOC family protein</fullName>
    </submittedName>
</protein>
<keyword evidence="3" id="KW-1185">Reference proteome</keyword>
<evidence type="ECO:0000313" key="3">
    <source>
        <dbReference type="Proteomes" id="UP000669179"/>
    </source>
</evidence>
<dbReference type="EMBL" id="JAGEOJ010000021">
    <property type="protein sequence ID" value="MBO2453629.1"/>
    <property type="molecule type" value="Genomic_DNA"/>
</dbReference>
<dbReference type="InterPro" id="IPR037523">
    <property type="entry name" value="VOC_core"/>
</dbReference>
<evidence type="ECO:0000313" key="2">
    <source>
        <dbReference type="EMBL" id="MBO2453629.1"/>
    </source>
</evidence>
<reference evidence="2" key="1">
    <citation type="submission" date="2021-03" db="EMBL/GenBank/DDBJ databases">
        <authorList>
            <person name="Kanchanasin P."/>
            <person name="Saeng-In P."/>
            <person name="Phongsopitanun W."/>
            <person name="Yuki M."/>
            <person name="Kudo T."/>
            <person name="Ohkuma M."/>
            <person name="Tanasupawat S."/>
        </authorList>
    </citation>
    <scope>NUCLEOTIDE SEQUENCE</scope>
    <source>
        <strain evidence="2">GKU 128</strain>
    </source>
</reference>
<sequence>MSLIAFVPSTDLARARTFYEGVLGLEVVEVTPFALVLRSDGVMVRVTQVPELEPRPFTILGWSTDAIADDVARLAGRGVAFVRYEGMEQDELGIWTTPGGDQVAWFADPDGNTLSFTQFSA</sequence>
<dbReference type="SUPFAM" id="SSF54593">
    <property type="entry name" value="Glyoxalase/Bleomycin resistance protein/Dihydroxybiphenyl dioxygenase"/>
    <property type="match status" value="1"/>
</dbReference>
<accession>A0A939PPA9</accession>
<dbReference type="PROSITE" id="PS51819">
    <property type="entry name" value="VOC"/>
    <property type="match status" value="1"/>
</dbReference>
<dbReference type="Proteomes" id="UP000669179">
    <property type="component" value="Unassembled WGS sequence"/>
</dbReference>
<gene>
    <name evidence="2" type="ORF">J4573_41525</name>
</gene>
<dbReference type="RefSeq" id="WP_208261640.1">
    <property type="nucleotide sequence ID" value="NZ_JAGEOJ010000021.1"/>
</dbReference>
<organism evidence="2 3">
    <name type="scientific">Actinomadura barringtoniae</name>
    <dbReference type="NCBI Taxonomy" id="1427535"/>
    <lineage>
        <taxon>Bacteria</taxon>
        <taxon>Bacillati</taxon>
        <taxon>Actinomycetota</taxon>
        <taxon>Actinomycetes</taxon>
        <taxon>Streptosporangiales</taxon>
        <taxon>Thermomonosporaceae</taxon>
        <taxon>Actinomadura</taxon>
    </lineage>
</organism>
<evidence type="ECO:0000259" key="1">
    <source>
        <dbReference type="PROSITE" id="PS51819"/>
    </source>
</evidence>
<dbReference type="InterPro" id="IPR004360">
    <property type="entry name" value="Glyas_Fos-R_dOase_dom"/>
</dbReference>
<proteinExistence type="predicted"/>
<comment type="caution">
    <text evidence="2">The sequence shown here is derived from an EMBL/GenBank/DDBJ whole genome shotgun (WGS) entry which is preliminary data.</text>
</comment>
<dbReference type="InterPro" id="IPR029068">
    <property type="entry name" value="Glyas_Bleomycin-R_OHBP_Dase"/>
</dbReference>
<dbReference type="CDD" id="cd06587">
    <property type="entry name" value="VOC"/>
    <property type="match status" value="1"/>
</dbReference>
<name>A0A939PPA9_9ACTN</name>
<feature type="domain" description="VOC" evidence="1">
    <location>
        <begin position="1"/>
        <end position="119"/>
    </location>
</feature>
<dbReference type="AlphaFoldDB" id="A0A939PPA9"/>